<sequence>MDYKMSEIPLPTSLNEKFPLQRLKSNDSTTSSTFSRNSSSSSVATTISTHNFQPSSSYKPIVSPTLSSLTEALHISFGHNGNKSSDTLNVEDKQTRDFAPTTTPTNEEVITQKWCIILVGLPASGKSTITSNLINYLKPYYHIDTFNAGFIRRKLSIGKQNANFFDFNNPKAKKQRDTYAQISLDHLLNSLFCDNLDVGILDATNSTKDRRDYIFNTINDKKKYYKESNSNIQINTMVLEIKCDDPKCWEFNAKKKTTNPDYITMGYEKALKDFMDRAQRYRDAFEEITKEEMLQNGGLYIQFKDVGKKIEIDGEENYLNEDEDEILKLIMKFMNDYYENFGEKYMNLVYGN</sequence>
<evidence type="ECO:0000259" key="3">
    <source>
        <dbReference type="Pfam" id="PF01591"/>
    </source>
</evidence>
<dbReference type="SUPFAM" id="SSF52540">
    <property type="entry name" value="P-loop containing nucleoside triphosphate hydrolases"/>
    <property type="match status" value="1"/>
</dbReference>
<organism evidence="4 5">
    <name type="scientific">Wickerhamomyces ciferrii (strain ATCC 14091 / BCRC 22168 / CBS 111 / JCM 3599 / NBRC 0793 / NRRL Y-1031 F-60-10)</name>
    <name type="common">Yeast</name>
    <name type="synonym">Pichia ciferrii</name>
    <dbReference type="NCBI Taxonomy" id="1206466"/>
    <lineage>
        <taxon>Eukaryota</taxon>
        <taxon>Fungi</taxon>
        <taxon>Dikarya</taxon>
        <taxon>Ascomycota</taxon>
        <taxon>Saccharomycotina</taxon>
        <taxon>Saccharomycetes</taxon>
        <taxon>Phaffomycetales</taxon>
        <taxon>Wickerhamomycetaceae</taxon>
        <taxon>Wickerhamomyces</taxon>
    </lineage>
</organism>
<dbReference type="Pfam" id="PF01591">
    <property type="entry name" value="6PF2K"/>
    <property type="match status" value="1"/>
</dbReference>
<dbReference type="GO" id="GO:0006000">
    <property type="term" value="P:fructose metabolic process"/>
    <property type="evidence" value="ECO:0007669"/>
    <property type="project" value="InterPro"/>
</dbReference>
<dbReference type="PANTHER" id="PTHR10606">
    <property type="entry name" value="6-PHOSPHOFRUCTO-2-KINASE/FRUCTOSE-2,6-BISPHOSPHATASE"/>
    <property type="match status" value="1"/>
</dbReference>
<gene>
    <name evidence="4" type="ORF">BN7_2269</name>
</gene>
<evidence type="ECO:0000313" key="4">
    <source>
        <dbReference type="EMBL" id="CCH42725.1"/>
    </source>
</evidence>
<keyword evidence="2" id="KW-0067">ATP-binding</keyword>
<feature type="domain" description="6-phosphofructo-2-kinase" evidence="3">
    <location>
        <begin position="107"/>
        <end position="320"/>
    </location>
</feature>
<dbReference type="FunCoup" id="K0KCC1">
    <property type="interactions" value="95"/>
</dbReference>
<dbReference type="GO" id="GO:0004331">
    <property type="term" value="F:fructose-2,6-bisphosphate 2-phosphatase activity"/>
    <property type="evidence" value="ECO:0007669"/>
    <property type="project" value="UniProtKB-EC"/>
</dbReference>
<dbReference type="PIRSF" id="PIRSF000709">
    <property type="entry name" value="6PFK_2-Ptase"/>
    <property type="match status" value="1"/>
</dbReference>
<dbReference type="AlphaFoldDB" id="K0KCC1"/>
<dbReference type="InterPro" id="IPR027417">
    <property type="entry name" value="P-loop_NTPase"/>
</dbReference>
<evidence type="ECO:0000256" key="1">
    <source>
        <dbReference type="ARBA" id="ARBA00022741"/>
    </source>
</evidence>
<evidence type="ECO:0000256" key="2">
    <source>
        <dbReference type="ARBA" id="ARBA00022840"/>
    </source>
</evidence>
<dbReference type="InterPro" id="IPR013079">
    <property type="entry name" value="6Phosfructo_kin"/>
</dbReference>
<reference evidence="4 5" key="1">
    <citation type="journal article" date="2012" name="Eukaryot. Cell">
        <title>Draft genome sequence of Wickerhamomyces ciferrii NRRL Y-1031 F-60-10.</title>
        <authorList>
            <person name="Schneider J."/>
            <person name="Andrea H."/>
            <person name="Blom J."/>
            <person name="Jaenicke S."/>
            <person name="Ruckert C."/>
            <person name="Schorsch C."/>
            <person name="Szczepanowski R."/>
            <person name="Farwick M."/>
            <person name="Goesmann A."/>
            <person name="Puhler A."/>
            <person name="Schaffer S."/>
            <person name="Tauch A."/>
            <person name="Kohler T."/>
            <person name="Brinkrolf K."/>
        </authorList>
    </citation>
    <scope>NUCLEOTIDE SEQUENCE [LARGE SCALE GENOMIC DNA]</scope>
    <source>
        <strain evidence="5">ATCC 14091 / BCRC 22168 / CBS 111 / JCM 3599 / NBRC 0793 / NRRL Y-1031 F-60-10</strain>
    </source>
</reference>
<comment type="caution">
    <text evidence="4">The sequence shown here is derived from an EMBL/GenBank/DDBJ whole genome shotgun (WGS) entry which is preliminary data.</text>
</comment>
<keyword evidence="4" id="KW-0378">Hydrolase</keyword>
<dbReference type="Proteomes" id="UP000009328">
    <property type="component" value="Unassembled WGS sequence"/>
</dbReference>
<keyword evidence="5" id="KW-1185">Reference proteome</keyword>
<dbReference type="GO" id="GO:0003873">
    <property type="term" value="F:6-phosphofructo-2-kinase activity"/>
    <property type="evidence" value="ECO:0007669"/>
    <property type="project" value="InterPro"/>
</dbReference>
<keyword evidence="1" id="KW-0547">Nucleotide-binding</keyword>
<protein>
    <submittedName>
        <fullName evidence="4">6-phosphofructo-2-kinase/fructose-2,6-biphosphatase</fullName>
        <ecNumber evidence="4">3.1.3.46</ecNumber>
    </submittedName>
</protein>
<dbReference type="eggNOG" id="KOG0234">
    <property type="taxonomic scope" value="Eukaryota"/>
</dbReference>
<dbReference type="HOGENOM" id="CLU_041936_0_0_1"/>
<dbReference type="GO" id="GO:0006003">
    <property type="term" value="P:fructose 2,6-bisphosphate metabolic process"/>
    <property type="evidence" value="ECO:0007669"/>
    <property type="project" value="InterPro"/>
</dbReference>
<dbReference type="EC" id="3.1.3.46" evidence="4"/>
<dbReference type="InParanoid" id="K0KCC1"/>
<dbReference type="InterPro" id="IPR003094">
    <property type="entry name" value="6Pfruct_kin"/>
</dbReference>
<dbReference type="EMBL" id="CAIF01000051">
    <property type="protein sequence ID" value="CCH42725.1"/>
    <property type="molecule type" value="Genomic_DNA"/>
</dbReference>
<dbReference type="STRING" id="1206466.K0KCC1"/>
<dbReference type="GO" id="GO:0005829">
    <property type="term" value="C:cytosol"/>
    <property type="evidence" value="ECO:0007669"/>
    <property type="project" value="TreeGrafter"/>
</dbReference>
<dbReference type="GO" id="GO:0005524">
    <property type="term" value="F:ATP binding"/>
    <property type="evidence" value="ECO:0007669"/>
    <property type="project" value="UniProtKB-KW"/>
</dbReference>
<proteinExistence type="predicted"/>
<dbReference type="PANTHER" id="PTHR10606:SF32">
    <property type="entry name" value="6-PHOSPHOFRUCTO-2-KINASE 1"/>
    <property type="match status" value="1"/>
</dbReference>
<accession>K0KCC1</accession>
<name>K0KCC1_WICCF</name>
<dbReference type="Gene3D" id="3.40.50.300">
    <property type="entry name" value="P-loop containing nucleotide triphosphate hydrolases"/>
    <property type="match status" value="1"/>
</dbReference>
<evidence type="ECO:0000313" key="5">
    <source>
        <dbReference type="Proteomes" id="UP000009328"/>
    </source>
</evidence>